<dbReference type="Proteomes" id="UP000734854">
    <property type="component" value="Unassembled WGS sequence"/>
</dbReference>
<comment type="similarity">
    <text evidence="2">Belongs to the methyltransferase superfamily.</text>
</comment>
<proteinExistence type="inferred from homology"/>
<dbReference type="PANTHER" id="PTHR10108">
    <property type="entry name" value="SAM-DEPENDENT METHYLTRANSFERASE"/>
    <property type="match status" value="1"/>
</dbReference>
<dbReference type="GO" id="GO:0016020">
    <property type="term" value="C:membrane"/>
    <property type="evidence" value="ECO:0007669"/>
    <property type="project" value="UniProtKB-SubCell"/>
</dbReference>
<organism evidence="3 4">
    <name type="scientific">Zingiber officinale</name>
    <name type="common">Ginger</name>
    <name type="synonym">Amomum zingiber</name>
    <dbReference type="NCBI Taxonomy" id="94328"/>
    <lineage>
        <taxon>Eukaryota</taxon>
        <taxon>Viridiplantae</taxon>
        <taxon>Streptophyta</taxon>
        <taxon>Embryophyta</taxon>
        <taxon>Tracheophyta</taxon>
        <taxon>Spermatophyta</taxon>
        <taxon>Magnoliopsida</taxon>
        <taxon>Liliopsida</taxon>
        <taxon>Zingiberales</taxon>
        <taxon>Zingiberaceae</taxon>
        <taxon>Zingiber</taxon>
    </lineage>
</organism>
<sequence length="170" mass="18778">MSFRGEVLGEKGFSHESLSTLRAYRSWQNLIFAFLKLSLVVLVVLSLSGLSIGSSPSPSGPPPGVVSDLTQIGKLSLGIARLKELEFCPPQYESYVPCNNNVSQNLDSVDPVVQVEYKRKCSRGTKQGCLILPPRNYRIPLRWASGRDFIWEDNDKITGRVFSAGSLTKT</sequence>
<dbReference type="AlphaFoldDB" id="A0A8J5FAA2"/>
<evidence type="ECO:0000256" key="1">
    <source>
        <dbReference type="ARBA" id="ARBA00022603"/>
    </source>
</evidence>
<feature type="transmembrane region" description="Helical" evidence="2">
    <location>
        <begin position="30"/>
        <end position="52"/>
    </location>
</feature>
<dbReference type="EC" id="2.1.1.-" evidence="2"/>
<keyword evidence="4" id="KW-1185">Reference proteome</keyword>
<keyword evidence="2" id="KW-0812">Transmembrane</keyword>
<dbReference type="InterPro" id="IPR004159">
    <property type="entry name" value="Put_SAM_MeTrfase"/>
</dbReference>
<evidence type="ECO:0000313" key="3">
    <source>
        <dbReference type="EMBL" id="KAG6483479.1"/>
    </source>
</evidence>
<keyword evidence="2" id="KW-0735">Signal-anchor</keyword>
<keyword evidence="2" id="KW-0472">Membrane</keyword>
<accession>A0A8J5FAA2</accession>
<dbReference type="GO" id="GO:0032259">
    <property type="term" value="P:methylation"/>
    <property type="evidence" value="ECO:0007669"/>
    <property type="project" value="UniProtKB-KW"/>
</dbReference>
<keyword evidence="2" id="KW-0808">Transferase</keyword>
<dbReference type="GO" id="GO:0008168">
    <property type="term" value="F:methyltransferase activity"/>
    <property type="evidence" value="ECO:0007669"/>
    <property type="project" value="UniProtKB-UniRule"/>
</dbReference>
<dbReference type="EMBL" id="JACMSC010000016">
    <property type="protein sequence ID" value="KAG6483479.1"/>
    <property type="molecule type" value="Genomic_DNA"/>
</dbReference>
<dbReference type="PANTHER" id="PTHR10108:SF899">
    <property type="entry name" value="PECTIN METHYLTRANSFERASE QUA2-RELATED"/>
    <property type="match status" value="1"/>
</dbReference>
<reference evidence="3 4" key="1">
    <citation type="submission" date="2020-08" db="EMBL/GenBank/DDBJ databases">
        <title>Plant Genome Project.</title>
        <authorList>
            <person name="Zhang R.-G."/>
        </authorList>
    </citation>
    <scope>NUCLEOTIDE SEQUENCE [LARGE SCALE GENOMIC DNA]</scope>
    <source>
        <tissue evidence="3">Rhizome</tissue>
    </source>
</reference>
<comment type="caution">
    <text evidence="3">The sequence shown here is derived from an EMBL/GenBank/DDBJ whole genome shotgun (WGS) entry which is preliminary data.</text>
</comment>
<gene>
    <name evidence="3" type="ORF">ZIOFF_060127</name>
</gene>
<dbReference type="Pfam" id="PF03141">
    <property type="entry name" value="Methyltransf_29"/>
    <property type="match status" value="1"/>
</dbReference>
<keyword evidence="2" id="KW-0325">Glycoprotein</keyword>
<keyword evidence="1 2" id="KW-0489">Methyltransferase</keyword>
<keyword evidence="2" id="KW-1133">Transmembrane helix</keyword>
<name>A0A8J5FAA2_ZINOF</name>
<evidence type="ECO:0000313" key="4">
    <source>
        <dbReference type="Proteomes" id="UP000734854"/>
    </source>
</evidence>
<comment type="subcellular location">
    <subcellularLocation>
        <location evidence="2">Membrane</location>
        <topology evidence="2">Single-pass type II membrane protein</topology>
    </subcellularLocation>
</comment>
<dbReference type="GO" id="GO:0005737">
    <property type="term" value="C:cytoplasm"/>
    <property type="evidence" value="ECO:0007669"/>
    <property type="project" value="TreeGrafter"/>
</dbReference>
<protein>
    <recommendedName>
        <fullName evidence="2">Methyltransferase</fullName>
        <ecNumber evidence="2">2.1.1.-</ecNumber>
    </recommendedName>
</protein>
<evidence type="ECO:0000256" key="2">
    <source>
        <dbReference type="RuleBase" id="RU366043"/>
    </source>
</evidence>